<accession>A0A212IXJ0</accession>
<gene>
    <name evidence="2" type="ORF">KL86DYS2_10261</name>
</gene>
<dbReference type="Pfam" id="PF11276">
    <property type="entry name" value="DUF3078"/>
    <property type="match status" value="1"/>
</dbReference>
<evidence type="ECO:0000313" key="2">
    <source>
        <dbReference type="EMBL" id="SBV91864.1"/>
    </source>
</evidence>
<dbReference type="RefSeq" id="WP_296946341.1">
    <property type="nucleotide sequence ID" value="NZ_LT599021.1"/>
</dbReference>
<dbReference type="InterPro" id="IPR021428">
    <property type="entry name" value="DUF3078"/>
</dbReference>
<evidence type="ECO:0008006" key="3">
    <source>
        <dbReference type="Google" id="ProtNLM"/>
    </source>
</evidence>
<feature type="signal peptide" evidence="1">
    <location>
        <begin position="1"/>
        <end position="23"/>
    </location>
</feature>
<dbReference type="EMBL" id="FLUL01000001">
    <property type="protein sequence ID" value="SBV91864.1"/>
    <property type="molecule type" value="Genomic_DNA"/>
</dbReference>
<feature type="chain" id="PRO_5012600620" description="DUF3078 domain-containing protein" evidence="1">
    <location>
        <begin position="24"/>
        <end position="494"/>
    </location>
</feature>
<evidence type="ECO:0000256" key="1">
    <source>
        <dbReference type="SAM" id="SignalP"/>
    </source>
</evidence>
<reference evidence="2" key="1">
    <citation type="submission" date="2016-04" db="EMBL/GenBank/DDBJ databases">
        <authorList>
            <person name="Evans L.H."/>
            <person name="Alamgir A."/>
            <person name="Owens N."/>
            <person name="Weber N.D."/>
            <person name="Virtaneva K."/>
            <person name="Barbian K."/>
            <person name="Babar A."/>
            <person name="Rosenke K."/>
        </authorList>
    </citation>
    <scope>NUCLEOTIDE SEQUENCE</scope>
    <source>
        <strain evidence="2">86-2</strain>
    </source>
</reference>
<dbReference type="AlphaFoldDB" id="A0A212IXJ0"/>
<keyword evidence="1" id="KW-0732">Signal</keyword>
<protein>
    <recommendedName>
        <fullName evidence="3">DUF3078 domain-containing protein</fullName>
    </recommendedName>
</protein>
<sequence>MRVNKVYLCFIICLFIFSTSVNAQNTGLVRQQKDSILKDITNIDRQLKKISTRDTTKGFSAPLRIDSAYAKGLNASNLQPLRDEKGLLILKNDWMPFDDHVSFKDTVIFDPVFLPVVFDGKILPSDMDFLSKKSENDTTSEFHLISPDSTFAPKLARVKEIEAERRQYYMNNPQRVKLNAFHFKDIPLLKETIVEKKSIFQDLLTTDDPIGINKPEVEKIRIKPVYWIKTGEHSLQINQNELSDNWYNGGNSNFSIINYHKLNVKYKKNKTSFENTFEWRLNVQRTPADEFHKISIIEDYVRNSSLFGITAFKKWSYNVNLKIETPIFRGYPVNSESRVRSLFSPLVVNSGIGMRYTTENISPKDKYKRLNLSLELSPASINYTLVSDTMVDETRYGVDKGKKSKLDLGSTVKADISYSFNRYNKFTSRIMYFTNYEKILFECENKYTMNLNRFLSTSIYFYLRYDDGVPPTKKGDWGYFQYNEMLGFGLTYTW</sequence>
<proteinExistence type="predicted"/>
<name>A0A212IXJ0_9BACT</name>
<organism evidence="2">
    <name type="scientific">uncultured Dysgonomonas sp</name>
    <dbReference type="NCBI Taxonomy" id="206096"/>
    <lineage>
        <taxon>Bacteria</taxon>
        <taxon>Pseudomonadati</taxon>
        <taxon>Bacteroidota</taxon>
        <taxon>Bacteroidia</taxon>
        <taxon>Bacteroidales</taxon>
        <taxon>Dysgonomonadaceae</taxon>
        <taxon>Dysgonomonas</taxon>
        <taxon>environmental samples</taxon>
    </lineage>
</organism>